<evidence type="ECO:0000313" key="3">
    <source>
        <dbReference type="Proteomes" id="UP000729913"/>
    </source>
</evidence>
<comment type="caution">
    <text evidence="2">The sequence shown here is derived from an EMBL/GenBank/DDBJ whole genome shotgun (WGS) entry which is preliminary data.</text>
</comment>
<gene>
    <name evidence="2" type="ORF">G9C98_001759</name>
</gene>
<keyword evidence="3" id="KW-1185">Reference proteome</keyword>
<dbReference type="InterPro" id="IPR001753">
    <property type="entry name" value="Enoyl-CoA_hydra/iso"/>
</dbReference>
<dbReference type="CDD" id="cd06558">
    <property type="entry name" value="crotonase-like"/>
    <property type="match status" value="1"/>
</dbReference>
<proteinExistence type="inferred from homology"/>
<dbReference type="AlphaFoldDB" id="A0A8J5V689"/>
<dbReference type="OrthoDB" id="448450at2759"/>
<dbReference type="PANTHER" id="PTHR43802">
    <property type="entry name" value="ENOYL-COA HYDRATASE"/>
    <property type="match status" value="1"/>
</dbReference>
<dbReference type="EMBL" id="JAAOIC020000064">
    <property type="protein sequence ID" value="KAG8035269.1"/>
    <property type="molecule type" value="Genomic_DNA"/>
</dbReference>
<organism evidence="2 3">
    <name type="scientific">Cotesia typhae</name>
    <dbReference type="NCBI Taxonomy" id="2053667"/>
    <lineage>
        <taxon>Eukaryota</taxon>
        <taxon>Metazoa</taxon>
        <taxon>Ecdysozoa</taxon>
        <taxon>Arthropoda</taxon>
        <taxon>Hexapoda</taxon>
        <taxon>Insecta</taxon>
        <taxon>Pterygota</taxon>
        <taxon>Neoptera</taxon>
        <taxon>Endopterygota</taxon>
        <taxon>Hymenoptera</taxon>
        <taxon>Apocrita</taxon>
        <taxon>Ichneumonoidea</taxon>
        <taxon>Braconidae</taxon>
        <taxon>Microgastrinae</taxon>
        <taxon>Cotesia</taxon>
    </lineage>
</organism>
<protein>
    <submittedName>
        <fullName evidence="2">Uncharacterized protein</fullName>
    </submittedName>
</protein>
<reference evidence="2" key="2">
    <citation type="submission" date="2021-04" db="EMBL/GenBank/DDBJ databases">
        <title>Genome-wide patterns of bracovirus chromosomal integration into multiple host tissues during parasitism.</title>
        <authorList>
            <person name="Chebbi M.A.C."/>
        </authorList>
    </citation>
    <scope>NUCLEOTIDE SEQUENCE</scope>
    <source>
        <tissue evidence="2">Whole body</tissue>
    </source>
</reference>
<dbReference type="Proteomes" id="UP000729913">
    <property type="component" value="Unassembled WGS sequence"/>
</dbReference>
<evidence type="ECO:0000313" key="2">
    <source>
        <dbReference type="EMBL" id="KAG8035269.1"/>
    </source>
</evidence>
<sequence length="311" mass="33981">MACTRRLAFSVRKFLNSQIKRNLTSNVAVAEQIEETNKGKIVVEKTGPITFFGINNQKKKNCLDRAAAEELSDALVSFEQDDDSQVGIIHGIGGNFCSGFDLEEISKCESETDNLPHFGALSSRSELSKKPLIAAINGYAVGVGLELALMCDLRIVEEQSRMGFLNRRFGIPIMCGGTIRLPAMIGYSRAMDMILSGREITGQEAFQWGIANRLVACGAGLGQSVSMAQTIIKYPQRALLADRTSLHFASLGAKSIEEALEFEKDNSTDILLEDGIHGAKKFVDGLGRHGKASNITRLDRTSFRELSDDLL</sequence>
<comment type="similarity">
    <text evidence="1">Belongs to the enoyl-CoA hydratase/isomerase family.</text>
</comment>
<reference evidence="2" key="1">
    <citation type="submission" date="2020-03" db="EMBL/GenBank/DDBJ databases">
        <authorList>
            <person name="Chebbi M.A."/>
            <person name="Drezen J.M."/>
        </authorList>
    </citation>
    <scope>NUCLEOTIDE SEQUENCE</scope>
    <source>
        <tissue evidence="2">Whole body</tissue>
    </source>
</reference>
<evidence type="ECO:0000256" key="1">
    <source>
        <dbReference type="ARBA" id="ARBA00005254"/>
    </source>
</evidence>
<accession>A0A8J5V689</accession>
<name>A0A8J5V689_9HYME</name>
<dbReference type="Pfam" id="PF00378">
    <property type="entry name" value="ECH_1"/>
    <property type="match status" value="1"/>
</dbReference>
<dbReference type="PANTHER" id="PTHR43802:SF1">
    <property type="entry name" value="IP11341P-RELATED"/>
    <property type="match status" value="1"/>
</dbReference>